<evidence type="ECO:0000256" key="10">
    <source>
        <dbReference type="RuleBase" id="RU410713"/>
    </source>
</evidence>
<dbReference type="Proteomes" id="UP000887568">
    <property type="component" value="Unplaced"/>
</dbReference>
<evidence type="ECO:0000256" key="4">
    <source>
        <dbReference type="ARBA" id="ARBA00022475"/>
    </source>
</evidence>
<feature type="compositionally biased region" description="Polar residues" evidence="11">
    <location>
        <begin position="72"/>
        <end position="88"/>
    </location>
</feature>
<keyword evidence="14" id="KW-1185">Reference proteome</keyword>
<evidence type="ECO:0000256" key="2">
    <source>
        <dbReference type="ARBA" id="ARBA00004236"/>
    </source>
</evidence>
<keyword evidence="8" id="KW-0539">Nucleus</keyword>
<comment type="subcellular location">
    <subcellularLocation>
        <location evidence="2">Cell membrane</location>
    </subcellularLocation>
    <subcellularLocation>
        <location evidence="3">Cytoplasm</location>
        <location evidence="3">Perinuclear region</location>
    </subcellularLocation>
    <subcellularLocation>
        <location evidence="1">Nucleus</location>
    </subcellularLocation>
</comment>
<dbReference type="GO" id="GO:0097602">
    <property type="term" value="F:cullin family protein binding"/>
    <property type="evidence" value="ECO:0007669"/>
    <property type="project" value="TreeGrafter"/>
</dbReference>
<feature type="compositionally biased region" description="Polar residues" evidence="11">
    <location>
        <begin position="31"/>
        <end position="41"/>
    </location>
</feature>
<keyword evidence="6" id="KW-0519">Myristate</keyword>
<name>A0A914AK26_PATMI</name>
<dbReference type="GO" id="GO:0032182">
    <property type="term" value="F:ubiquitin-like protein binding"/>
    <property type="evidence" value="ECO:0007669"/>
    <property type="project" value="TreeGrafter"/>
</dbReference>
<dbReference type="Pfam" id="PF03556">
    <property type="entry name" value="Cullin_binding"/>
    <property type="match status" value="1"/>
</dbReference>
<evidence type="ECO:0000256" key="1">
    <source>
        <dbReference type="ARBA" id="ARBA00004123"/>
    </source>
</evidence>
<keyword evidence="5" id="KW-0963">Cytoplasm</keyword>
<feature type="region of interest" description="Disordered" evidence="11">
    <location>
        <begin position="307"/>
        <end position="332"/>
    </location>
</feature>
<dbReference type="PANTHER" id="PTHR12281">
    <property type="entry name" value="RP42 RELATED"/>
    <property type="match status" value="1"/>
</dbReference>
<dbReference type="GO" id="GO:2000436">
    <property type="term" value="P:positive regulation of protein neddylation"/>
    <property type="evidence" value="ECO:0007669"/>
    <property type="project" value="UniProtKB-ARBA"/>
</dbReference>
<dbReference type="RefSeq" id="XP_038063973.1">
    <property type="nucleotide sequence ID" value="XM_038208045.1"/>
</dbReference>
<evidence type="ECO:0000313" key="14">
    <source>
        <dbReference type="Proteomes" id="UP000887568"/>
    </source>
</evidence>
<keyword evidence="4" id="KW-1003">Cell membrane</keyword>
<dbReference type="GO" id="GO:0031624">
    <property type="term" value="F:ubiquitin conjugating enzyme binding"/>
    <property type="evidence" value="ECO:0007669"/>
    <property type="project" value="TreeGrafter"/>
</dbReference>
<evidence type="ECO:0000256" key="5">
    <source>
        <dbReference type="ARBA" id="ARBA00022490"/>
    </source>
</evidence>
<evidence type="ECO:0000256" key="11">
    <source>
        <dbReference type="SAM" id="MobiDB-lite"/>
    </source>
</evidence>
<evidence type="ECO:0000256" key="6">
    <source>
        <dbReference type="ARBA" id="ARBA00022707"/>
    </source>
</evidence>
<evidence type="ECO:0000256" key="8">
    <source>
        <dbReference type="ARBA" id="ARBA00023242"/>
    </source>
</evidence>
<comment type="function">
    <text evidence="10">Neddylation of cullins play an essential role in the regulation of SCF-type complexes activity.</text>
</comment>
<protein>
    <recommendedName>
        <fullName evidence="10">Defective in cullin neddylation protein</fullName>
    </recommendedName>
</protein>
<evidence type="ECO:0000256" key="9">
    <source>
        <dbReference type="ARBA" id="ARBA00023288"/>
    </source>
</evidence>
<dbReference type="CTD" id="123879"/>
<feature type="compositionally biased region" description="Polar residues" evidence="11">
    <location>
        <begin position="1"/>
        <end position="15"/>
    </location>
</feature>
<dbReference type="FunFam" id="1.10.238.10:FF:000126">
    <property type="entry name" value="DCN1-like protein"/>
    <property type="match status" value="1"/>
</dbReference>
<dbReference type="PROSITE" id="PS51229">
    <property type="entry name" value="DCUN1"/>
    <property type="match status" value="1"/>
</dbReference>
<feature type="compositionally biased region" description="Basic and acidic residues" evidence="11">
    <location>
        <begin position="307"/>
        <end position="319"/>
    </location>
</feature>
<dbReference type="OMA" id="HCEEQVP"/>
<keyword evidence="9" id="KW-0449">Lipoprotein</keyword>
<feature type="compositionally biased region" description="Acidic residues" evidence="11">
    <location>
        <begin position="320"/>
        <end position="332"/>
    </location>
</feature>
<dbReference type="AlphaFoldDB" id="A0A914AK26"/>
<dbReference type="GO" id="GO:0005634">
    <property type="term" value="C:nucleus"/>
    <property type="evidence" value="ECO:0007669"/>
    <property type="project" value="UniProtKB-SubCell"/>
</dbReference>
<keyword evidence="7" id="KW-0472">Membrane</keyword>
<dbReference type="GO" id="GO:0005886">
    <property type="term" value="C:plasma membrane"/>
    <property type="evidence" value="ECO:0007669"/>
    <property type="project" value="UniProtKB-SubCell"/>
</dbReference>
<evidence type="ECO:0000259" key="12">
    <source>
        <dbReference type="PROSITE" id="PS51229"/>
    </source>
</evidence>
<evidence type="ECO:0000313" key="13">
    <source>
        <dbReference type="EnsemblMetazoa" id="XP_038063973.1"/>
    </source>
</evidence>
<dbReference type="FunFam" id="1.10.238.200:FF:000003">
    <property type="entry name" value="DCN1-like protein 3"/>
    <property type="match status" value="1"/>
</dbReference>
<dbReference type="InterPro" id="IPR005176">
    <property type="entry name" value="PONY_dom"/>
</dbReference>
<dbReference type="PANTHER" id="PTHR12281:SF31">
    <property type="entry name" value="DCN1-LIKE PROTEIN 3"/>
    <property type="match status" value="1"/>
</dbReference>
<dbReference type="Gene3D" id="1.10.238.10">
    <property type="entry name" value="EF-hand"/>
    <property type="match status" value="1"/>
</dbReference>
<dbReference type="OrthoDB" id="27198at2759"/>
<dbReference type="GO" id="GO:0048471">
    <property type="term" value="C:perinuclear region of cytoplasm"/>
    <property type="evidence" value="ECO:0007669"/>
    <property type="project" value="UniProtKB-SubCell"/>
</dbReference>
<dbReference type="Gene3D" id="1.10.238.200">
    <property type="entry name" value="Cullin, PONY binding domain"/>
    <property type="match status" value="1"/>
</dbReference>
<evidence type="ECO:0000256" key="3">
    <source>
        <dbReference type="ARBA" id="ARBA00004556"/>
    </source>
</evidence>
<feature type="domain" description="DCUN1" evidence="12">
    <location>
        <begin position="114"/>
        <end position="304"/>
    </location>
</feature>
<dbReference type="GO" id="GO:0045116">
    <property type="term" value="P:protein neddylation"/>
    <property type="evidence" value="ECO:0007669"/>
    <property type="project" value="TreeGrafter"/>
</dbReference>
<dbReference type="InterPro" id="IPR042460">
    <property type="entry name" value="DCN1-like_PONY"/>
</dbReference>
<feature type="region of interest" description="Disordered" evidence="11">
    <location>
        <begin position="1"/>
        <end position="112"/>
    </location>
</feature>
<reference evidence="13" key="1">
    <citation type="submission" date="2022-11" db="UniProtKB">
        <authorList>
            <consortium name="EnsemblMetazoa"/>
        </authorList>
    </citation>
    <scope>IDENTIFICATION</scope>
</reference>
<dbReference type="GO" id="GO:0000151">
    <property type="term" value="C:ubiquitin ligase complex"/>
    <property type="evidence" value="ECO:0007669"/>
    <property type="project" value="TreeGrafter"/>
</dbReference>
<dbReference type="GeneID" id="119734509"/>
<organism evidence="13 14">
    <name type="scientific">Patiria miniata</name>
    <name type="common">Bat star</name>
    <name type="synonym">Asterina miniata</name>
    <dbReference type="NCBI Taxonomy" id="46514"/>
    <lineage>
        <taxon>Eukaryota</taxon>
        <taxon>Metazoa</taxon>
        <taxon>Echinodermata</taxon>
        <taxon>Eleutherozoa</taxon>
        <taxon>Asterozoa</taxon>
        <taxon>Asteroidea</taxon>
        <taxon>Valvatacea</taxon>
        <taxon>Valvatida</taxon>
        <taxon>Asterinidae</taxon>
        <taxon>Patiria</taxon>
    </lineage>
</organism>
<accession>A0A914AK26</accession>
<evidence type="ECO:0000256" key="7">
    <source>
        <dbReference type="ARBA" id="ARBA00023136"/>
    </source>
</evidence>
<proteinExistence type="predicted"/>
<dbReference type="EnsemblMetazoa" id="XM_038208045.1">
    <property type="protein sequence ID" value="XP_038063973.1"/>
    <property type="gene ID" value="LOC119734509"/>
</dbReference>
<sequence>MGKCFSSCTQNSGSDSHGKTKSGLPFPDKSATLTARTSLPDTESAPPLVPKREPIVASTNTNTTTPPAPTTHHLTMEQQPLRISNGSHRYSERSKGMATRNGLDGVTRQSKSDYSESKVNRLFERYRDSTEDAILADGMERFCLDLQVNPAEFIVLVLAWKFQASAMCRFTRTEFVNGCRALRADSLKGIMNKFSDLRKEVKNEATFKDLYRFTFNFGLDVEGGQRSLPCDMAVPLWKLVFSQRQVTILDRWCDFLLDQQVRGISRDTWQMFLNFTEVIGDDLSNYDDNEAWPSLFDDFVEYENERQARKQQEKQRTENVDDGYDDSEGVMV</sequence>
<dbReference type="InterPro" id="IPR014764">
    <property type="entry name" value="DCN-prot"/>
</dbReference>